<evidence type="ECO:0000313" key="3">
    <source>
        <dbReference type="Proteomes" id="UP000076962"/>
    </source>
</evidence>
<proteinExistence type="predicted"/>
<name>A0A176S1H8_9GAMM</name>
<dbReference type="EMBL" id="LUTY01001387">
    <property type="protein sequence ID" value="OAD21797.1"/>
    <property type="molecule type" value="Genomic_DNA"/>
</dbReference>
<dbReference type="Proteomes" id="UP000076962">
    <property type="component" value="Unassembled WGS sequence"/>
</dbReference>
<feature type="compositionally biased region" description="Polar residues" evidence="1">
    <location>
        <begin position="31"/>
        <end position="49"/>
    </location>
</feature>
<organism evidence="2 3">
    <name type="scientific">Candidatus Thiomargarita nelsonii</name>
    <dbReference type="NCBI Taxonomy" id="1003181"/>
    <lineage>
        <taxon>Bacteria</taxon>
        <taxon>Pseudomonadati</taxon>
        <taxon>Pseudomonadota</taxon>
        <taxon>Gammaproteobacteria</taxon>
        <taxon>Thiotrichales</taxon>
        <taxon>Thiotrichaceae</taxon>
        <taxon>Thiomargarita</taxon>
    </lineage>
</organism>
<evidence type="ECO:0000313" key="2">
    <source>
        <dbReference type="EMBL" id="OAD21797.1"/>
    </source>
</evidence>
<dbReference type="AlphaFoldDB" id="A0A176S1H8"/>
<protein>
    <submittedName>
        <fullName evidence="2">Uncharacterized protein</fullName>
    </submittedName>
</protein>
<reference evidence="2 3" key="1">
    <citation type="submission" date="2016-05" db="EMBL/GenBank/DDBJ databases">
        <title>Single-cell genome of chain-forming Candidatus Thiomargarita nelsonii and comparison to other large sulfur-oxidizing bacteria.</title>
        <authorList>
            <person name="Winkel M."/>
            <person name="Salman V."/>
            <person name="Woyke T."/>
            <person name="Schulz-Vogt H."/>
            <person name="Richter M."/>
            <person name="Flood B."/>
            <person name="Bailey J."/>
            <person name="Amann R."/>
            <person name="Mussmann M."/>
        </authorList>
    </citation>
    <scope>NUCLEOTIDE SEQUENCE [LARGE SCALE GENOMIC DNA]</scope>
    <source>
        <strain evidence="2 3">THI036</strain>
    </source>
</reference>
<keyword evidence="3" id="KW-1185">Reference proteome</keyword>
<comment type="caution">
    <text evidence="2">The sequence shown here is derived from an EMBL/GenBank/DDBJ whole genome shotgun (WGS) entry which is preliminary data.</text>
</comment>
<sequence>MTCIAKFNITQIVNAPETIQNKPVKSVALNTTHTPKQPDQQALETNATQSSDDEFIDDDFINSLDEGEDFSYMNDEFYQIFRWT</sequence>
<accession>A0A176S1H8</accession>
<feature type="region of interest" description="Disordered" evidence="1">
    <location>
        <begin position="31"/>
        <end position="52"/>
    </location>
</feature>
<evidence type="ECO:0000256" key="1">
    <source>
        <dbReference type="SAM" id="MobiDB-lite"/>
    </source>
</evidence>
<gene>
    <name evidence="2" type="ORF">THIOM_002430</name>
</gene>